<keyword evidence="2 3" id="KW-0472">Membrane</keyword>
<evidence type="ECO:0000313" key="5">
    <source>
        <dbReference type="EMBL" id="HBP30457.1"/>
    </source>
</evidence>
<dbReference type="GO" id="GO:0009898">
    <property type="term" value="C:cytoplasmic side of plasma membrane"/>
    <property type="evidence" value="ECO:0007669"/>
    <property type="project" value="UniProtKB-UniRule"/>
</dbReference>
<dbReference type="SMART" id="SM00028">
    <property type="entry name" value="TPR"/>
    <property type="match status" value="4"/>
</dbReference>
<comment type="function">
    <text evidence="2">Modulates cellular lipopolysaccharide (LPS) levels by regulating LpxC, which is involved in lipid A biosynthesis. May act by modulating the proteolytic activity of FtsH towards LpxC. May also coordinate assembly of proteins involved in LPS synthesis at the plasma membrane.</text>
</comment>
<feature type="binding site" evidence="2">
    <location>
        <position position="376"/>
    </location>
    <ligand>
        <name>Fe cation</name>
        <dbReference type="ChEBI" id="CHEBI:24875"/>
    </ligand>
</feature>
<dbReference type="SUPFAM" id="SSF48452">
    <property type="entry name" value="TPR-like"/>
    <property type="match status" value="1"/>
</dbReference>
<gene>
    <name evidence="2" type="primary">lapB</name>
    <name evidence="5" type="ORF">DD666_13690</name>
</gene>
<keyword evidence="2" id="KW-0408">Iron</keyword>
<feature type="binding site" evidence="2">
    <location>
        <position position="379"/>
    </location>
    <ligand>
        <name>Fe cation</name>
        <dbReference type="ChEBI" id="CHEBI:24875"/>
    </ligand>
</feature>
<proteinExistence type="inferred from homology"/>
<dbReference type="GO" id="GO:0005506">
    <property type="term" value="F:iron ion binding"/>
    <property type="evidence" value="ECO:0007669"/>
    <property type="project" value="UniProtKB-UniRule"/>
</dbReference>
<evidence type="ECO:0000313" key="6">
    <source>
        <dbReference type="Proteomes" id="UP000264036"/>
    </source>
</evidence>
<dbReference type="Pfam" id="PF13176">
    <property type="entry name" value="TPR_7"/>
    <property type="match status" value="1"/>
</dbReference>
<evidence type="ECO:0000256" key="3">
    <source>
        <dbReference type="SAM" id="Phobius"/>
    </source>
</evidence>
<dbReference type="GO" id="GO:0008653">
    <property type="term" value="P:lipopolysaccharide metabolic process"/>
    <property type="evidence" value="ECO:0007669"/>
    <property type="project" value="InterPro"/>
</dbReference>
<dbReference type="InterPro" id="IPR019734">
    <property type="entry name" value="TPR_rpt"/>
</dbReference>
<dbReference type="NCBIfam" id="NF008755">
    <property type="entry name" value="PRK11788.1-3"/>
    <property type="match status" value="1"/>
</dbReference>
<comment type="subcellular location">
    <subcellularLocation>
        <location evidence="2">Cell inner membrane</location>
        <topology evidence="2">Single-pass membrane protein</topology>
        <orientation evidence="2">Cytoplasmic side</orientation>
    </subcellularLocation>
</comment>
<evidence type="ECO:0000259" key="4">
    <source>
        <dbReference type="Pfam" id="PF18073"/>
    </source>
</evidence>
<feature type="binding site" evidence="2">
    <location>
        <position position="390"/>
    </location>
    <ligand>
        <name>Fe cation</name>
        <dbReference type="ChEBI" id="CHEBI:24875"/>
    </ligand>
</feature>
<dbReference type="InterPro" id="IPR041166">
    <property type="entry name" value="Rubredoxin_2"/>
</dbReference>
<keyword evidence="2 3" id="KW-0812">Transmembrane</keyword>
<protein>
    <recommendedName>
        <fullName evidence="2">Lipopolysaccharide assembly protein B</fullName>
    </recommendedName>
</protein>
<accession>A0A356LHM1</accession>
<organism evidence="5 6">
    <name type="scientific">Advenella kashmirensis</name>
    <dbReference type="NCBI Taxonomy" id="310575"/>
    <lineage>
        <taxon>Bacteria</taxon>
        <taxon>Pseudomonadati</taxon>
        <taxon>Pseudomonadota</taxon>
        <taxon>Betaproteobacteria</taxon>
        <taxon>Burkholderiales</taxon>
        <taxon>Alcaligenaceae</taxon>
    </lineage>
</organism>
<dbReference type="Pfam" id="PF18073">
    <property type="entry name" value="Zn_ribbon_LapB"/>
    <property type="match status" value="1"/>
</dbReference>
<reference evidence="5 6" key="1">
    <citation type="journal article" date="2018" name="Nat. Biotechnol.">
        <title>A standardized bacterial taxonomy based on genome phylogeny substantially revises the tree of life.</title>
        <authorList>
            <person name="Parks D.H."/>
            <person name="Chuvochina M."/>
            <person name="Waite D.W."/>
            <person name="Rinke C."/>
            <person name="Skarshewski A."/>
            <person name="Chaumeil P.A."/>
            <person name="Hugenholtz P."/>
        </authorList>
    </citation>
    <scope>NUCLEOTIDE SEQUENCE [LARGE SCALE GENOMIC DNA]</scope>
    <source>
        <strain evidence="5">UBA10707</strain>
    </source>
</reference>
<dbReference type="InterPro" id="IPR011990">
    <property type="entry name" value="TPR-like_helical_dom_sf"/>
</dbReference>
<dbReference type="HAMAP" id="MF_00994">
    <property type="entry name" value="LPS_assembly_LapB"/>
    <property type="match status" value="1"/>
</dbReference>
<evidence type="ECO:0000256" key="1">
    <source>
        <dbReference type="ARBA" id="ARBA00022723"/>
    </source>
</evidence>
<comment type="similarity">
    <text evidence="2">Belongs to the LapB family.</text>
</comment>
<keyword evidence="2" id="KW-0677">Repeat</keyword>
<sequence>MDFEAWWLILIPILFGLGWIAAKVDVRQIVSESRNLPDSYFRGLNFLLNEDHDKAIDAFVEVAKLDSETTELHFALGNLFRRRGEIERAIRVHQSLLSRSDLPRADREHALHEIAQDYFKAGMFDRAENAFKEVQNTSYGVSATRALIRIYEAEHDWKKAIAVAARLRELTDEPLPQRVHYHCERAQAVLSAKEPDFDRVAAELDAAEREARHNLEQGGSQASYARIAILRAYLARRLGDVSTERQWLLLALERSPEFAGLVAKQIMDNFAASGQEEQAVSLLRDHYFAHPSLDVFEVVFAALRKQGFAPGWQFAQDSLRQHPSLLGFDKVLQSELAQEQSSAGQGELQQHMPDFDLSLLRTMIDKHTRRMDKYACRVCGFQAQTYYWQCPGCNSWETYSPRRPEE</sequence>
<dbReference type="AlphaFoldDB" id="A0A356LHM1"/>
<dbReference type="EMBL" id="DOEK01000029">
    <property type="protein sequence ID" value="HBP30457.1"/>
    <property type="molecule type" value="Genomic_DNA"/>
</dbReference>
<comment type="caution">
    <text evidence="5">The sequence shown here is derived from an EMBL/GenBank/DDBJ whole genome shotgun (WGS) entry which is preliminary data.</text>
</comment>
<feature type="transmembrane region" description="Helical" evidence="3">
    <location>
        <begin position="6"/>
        <end position="24"/>
    </location>
</feature>
<keyword evidence="2" id="KW-1003">Cell membrane</keyword>
<keyword evidence="1 2" id="KW-0479">Metal-binding</keyword>
<feature type="binding site" evidence="2">
    <location>
        <position position="393"/>
    </location>
    <ligand>
        <name>Fe cation</name>
        <dbReference type="ChEBI" id="CHEBI:24875"/>
    </ligand>
</feature>
<feature type="topological domain" description="Cytoplasmic" evidence="2">
    <location>
        <begin position="23"/>
        <end position="406"/>
    </location>
</feature>
<keyword evidence="2 3" id="KW-1133">Transmembrane helix</keyword>
<keyword evidence="2" id="KW-0802">TPR repeat</keyword>
<feature type="domain" description="LapB rubredoxin metal binding" evidence="4">
    <location>
        <begin position="374"/>
        <end position="398"/>
    </location>
</feature>
<keyword evidence="2" id="KW-0997">Cell inner membrane</keyword>
<evidence type="ECO:0000256" key="2">
    <source>
        <dbReference type="HAMAP-Rule" id="MF_00994"/>
    </source>
</evidence>
<dbReference type="Gene3D" id="1.25.40.10">
    <property type="entry name" value="Tetratricopeptide repeat domain"/>
    <property type="match status" value="1"/>
</dbReference>
<dbReference type="InterPro" id="IPR030865">
    <property type="entry name" value="LapB"/>
</dbReference>
<name>A0A356LHM1_9BURK</name>
<dbReference type="Proteomes" id="UP000264036">
    <property type="component" value="Unassembled WGS sequence"/>
</dbReference>
<dbReference type="GO" id="GO:0046890">
    <property type="term" value="P:regulation of lipid biosynthetic process"/>
    <property type="evidence" value="ECO:0007669"/>
    <property type="project" value="UniProtKB-UniRule"/>
</dbReference>